<keyword evidence="6" id="KW-0800">Toxin</keyword>
<evidence type="ECO:0000313" key="10">
    <source>
        <dbReference type="EnsemblMetazoa" id="PPA08772.1"/>
    </source>
</evidence>
<dbReference type="Proteomes" id="UP000005239">
    <property type="component" value="Unassembled WGS sequence"/>
</dbReference>
<evidence type="ECO:0000256" key="8">
    <source>
        <dbReference type="SAM" id="SignalP"/>
    </source>
</evidence>
<reference evidence="11" key="1">
    <citation type="journal article" date="2008" name="Nat. Genet.">
        <title>The Pristionchus pacificus genome provides a unique perspective on nematode lifestyle and parasitism.</title>
        <authorList>
            <person name="Dieterich C."/>
            <person name="Clifton S.W."/>
            <person name="Schuster L.N."/>
            <person name="Chinwalla A."/>
            <person name="Delehaunty K."/>
            <person name="Dinkelacker I."/>
            <person name="Fulton L."/>
            <person name="Fulton R."/>
            <person name="Godfrey J."/>
            <person name="Minx P."/>
            <person name="Mitreva M."/>
            <person name="Roeseler W."/>
            <person name="Tian H."/>
            <person name="Witte H."/>
            <person name="Yang S.P."/>
            <person name="Wilson R.K."/>
            <person name="Sommer R.J."/>
        </authorList>
    </citation>
    <scope>NUCLEOTIDE SEQUENCE [LARGE SCALE GENOMIC DNA]</scope>
    <source>
        <strain evidence="11">PS312</strain>
    </source>
</reference>
<feature type="domain" description="BPTI/Kunitz inhibitor" evidence="9">
    <location>
        <begin position="397"/>
        <end position="445"/>
    </location>
</feature>
<dbReference type="InterPro" id="IPR020901">
    <property type="entry name" value="Prtase_inh_Kunz-CS"/>
</dbReference>
<dbReference type="InterPro" id="IPR036880">
    <property type="entry name" value="Kunitz_BPTI_sf"/>
</dbReference>
<keyword evidence="11" id="KW-1185">Reference proteome</keyword>
<name>A0A8R1Y9T3_PRIPA</name>
<protein>
    <recommendedName>
        <fullName evidence="9">BPTI/Kunitz inhibitor domain-containing protein</fullName>
    </recommendedName>
</protein>
<evidence type="ECO:0000256" key="3">
    <source>
        <dbReference type="ARBA" id="ARBA00022690"/>
    </source>
</evidence>
<dbReference type="GO" id="GO:0005615">
    <property type="term" value="C:extracellular space"/>
    <property type="evidence" value="ECO:0000318"/>
    <property type="project" value="GO_Central"/>
</dbReference>
<keyword evidence="8" id="KW-0732">Signal</keyword>
<keyword evidence="6" id="KW-1199">Hemostasis impairing toxin</keyword>
<organism evidence="10 11">
    <name type="scientific">Pristionchus pacificus</name>
    <name type="common">Parasitic nematode worm</name>
    <dbReference type="NCBI Taxonomy" id="54126"/>
    <lineage>
        <taxon>Eukaryota</taxon>
        <taxon>Metazoa</taxon>
        <taxon>Ecdysozoa</taxon>
        <taxon>Nematoda</taxon>
        <taxon>Chromadorea</taxon>
        <taxon>Rhabditida</taxon>
        <taxon>Rhabditina</taxon>
        <taxon>Diplogasteromorpha</taxon>
        <taxon>Diplogasteroidea</taxon>
        <taxon>Neodiplogasteridae</taxon>
        <taxon>Pristionchus</taxon>
    </lineage>
</organism>
<dbReference type="PRINTS" id="PR00759">
    <property type="entry name" value="BASICPTASE"/>
</dbReference>
<feature type="signal peptide" evidence="8">
    <location>
        <begin position="1"/>
        <end position="18"/>
    </location>
</feature>
<dbReference type="SMART" id="SM00131">
    <property type="entry name" value="KU"/>
    <property type="match status" value="3"/>
</dbReference>
<evidence type="ECO:0000256" key="1">
    <source>
        <dbReference type="ARBA" id="ARBA00004613"/>
    </source>
</evidence>
<dbReference type="PROSITE" id="PS50279">
    <property type="entry name" value="BPTI_KUNITZ_2"/>
    <property type="match status" value="2"/>
</dbReference>
<accession>A0A8R1Y9T3</accession>
<sequence>MRFFRLFCLFLAVEAVLGRTTTVNTNRCSLPLVRGFGKAYLLRYWYDGKKCERFVYLGSGGNAKNFEITMRFLPLLCFFFIVAVLTTAKQDRCFQPMETGWCLAAMPRFYYDNATKKCEKFIYGGCGGNENNFETKMKCVFACGEIRFFLSVFSSKVTMRFLPLLCFFFIMKAVMGAATTAKPDRCSPSPAIGIGRAVKNRLYYNKSVKKCEEFTFGGGDRGNKSSKYESPSLHFPHSLASLHSCARDGRSTLTLALFHPQFGESSSVSLGNPTSIAHLDHLEEDQGRILIASCDLRRLLREFTLNHSRLRRLDDLLLDSNHRLSATGHRQQKAKKISFLDPFDTECEDPNPLPNDVSSCRPIFSSQVTMRFLPLLCLFFIVEAVMGDTTTAKPDRCSLPLDRGVCRAAIPLFYYDNTAKKCEKFYGCYGRGNNFVTLKECEKACEHKNLD</sequence>
<keyword evidence="3" id="KW-0646">Protease inhibitor</keyword>
<dbReference type="CDD" id="cd00109">
    <property type="entry name" value="Kunitz-type"/>
    <property type="match status" value="2"/>
</dbReference>
<dbReference type="FunFam" id="4.10.410.10:FF:000021">
    <property type="entry name" value="Serine protease inhibitor, putative"/>
    <property type="match status" value="1"/>
</dbReference>
<dbReference type="Gene3D" id="4.10.410.10">
    <property type="entry name" value="Pancreatic trypsin inhibitor Kunitz domain"/>
    <property type="match status" value="4"/>
</dbReference>
<comment type="subcellular location">
    <subcellularLocation>
        <location evidence="1">Secreted</location>
    </subcellularLocation>
</comment>
<dbReference type="SUPFAM" id="SSF57362">
    <property type="entry name" value="BPTI-like"/>
    <property type="match status" value="4"/>
</dbReference>
<reference evidence="10" key="2">
    <citation type="submission" date="2022-06" db="UniProtKB">
        <authorList>
            <consortium name="EnsemblMetazoa"/>
        </authorList>
    </citation>
    <scope>IDENTIFICATION</scope>
    <source>
        <strain evidence="10">PS312</strain>
    </source>
</reference>
<keyword evidence="7" id="KW-1203">Blood coagulation cascade inhibiting toxin</keyword>
<dbReference type="EnsemblMetazoa" id="PPA08772.1">
    <property type="protein sequence ID" value="PPA08772.1"/>
    <property type="gene ID" value="WBGene00098326"/>
</dbReference>
<dbReference type="GO" id="GO:0004867">
    <property type="term" value="F:serine-type endopeptidase inhibitor activity"/>
    <property type="evidence" value="ECO:0000318"/>
    <property type="project" value="GO_Central"/>
</dbReference>
<evidence type="ECO:0000256" key="5">
    <source>
        <dbReference type="ARBA" id="ARBA00023157"/>
    </source>
</evidence>
<dbReference type="InterPro" id="IPR050098">
    <property type="entry name" value="TFPI/VKTCI-like"/>
</dbReference>
<feature type="domain" description="BPTI/Kunitz inhibitor" evidence="9">
    <location>
        <begin position="93"/>
        <end position="143"/>
    </location>
</feature>
<evidence type="ECO:0000256" key="6">
    <source>
        <dbReference type="ARBA" id="ARBA00023240"/>
    </source>
</evidence>
<evidence type="ECO:0000256" key="7">
    <source>
        <dbReference type="ARBA" id="ARBA00034146"/>
    </source>
</evidence>
<dbReference type="PANTHER" id="PTHR10083:SF376">
    <property type="entry name" value="SERINE PEPTIDASE INHIBITOR, KUNITZ TYPE, 3"/>
    <property type="match status" value="1"/>
</dbReference>
<dbReference type="PROSITE" id="PS00280">
    <property type="entry name" value="BPTI_KUNITZ_1"/>
    <property type="match status" value="1"/>
</dbReference>
<keyword evidence="5" id="KW-1015">Disulfide bond</keyword>
<proteinExistence type="predicted"/>
<dbReference type="Pfam" id="PF00014">
    <property type="entry name" value="Kunitz_BPTI"/>
    <property type="match status" value="4"/>
</dbReference>
<evidence type="ECO:0000313" key="11">
    <source>
        <dbReference type="Proteomes" id="UP000005239"/>
    </source>
</evidence>
<evidence type="ECO:0000259" key="9">
    <source>
        <dbReference type="PROSITE" id="PS50279"/>
    </source>
</evidence>
<keyword evidence="4" id="KW-0722">Serine protease inhibitor</keyword>
<dbReference type="InterPro" id="IPR002223">
    <property type="entry name" value="Kunitz_BPTI"/>
</dbReference>
<evidence type="ECO:0000256" key="2">
    <source>
        <dbReference type="ARBA" id="ARBA00022525"/>
    </source>
</evidence>
<dbReference type="PANTHER" id="PTHR10083">
    <property type="entry name" value="KUNITZ-TYPE PROTEASE INHIBITOR-RELATED"/>
    <property type="match status" value="1"/>
</dbReference>
<keyword evidence="2" id="KW-0964">Secreted</keyword>
<gene>
    <name evidence="10" type="primary">WBGene00098326</name>
</gene>
<evidence type="ECO:0000256" key="4">
    <source>
        <dbReference type="ARBA" id="ARBA00022900"/>
    </source>
</evidence>
<dbReference type="AlphaFoldDB" id="A0A8R1Y9T3"/>
<feature type="chain" id="PRO_5035717865" description="BPTI/Kunitz inhibitor domain-containing protein" evidence="8">
    <location>
        <begin position="19"/>
        <end position="451"/>
    </location>
</feature>